<evidence type="ECO:0000313" key="3">
    <source>
        <dbReference type="Proteomes" id="UP000696485"/>
    </source>
</evidence>
<feature type="domain" description="CRAL/TRIO N-terminal" evidence="1">
    <location>
        <begin position="139"/>
        <end position="164"/>
    </location>
</feature>
<keyword evidence="3" id="KW-1185">Reference proteome</keyword>
<dbReference type="SUPFAM" id="SSF46938">
    <property type="entry name" value="CRAL/TRIO N-terminal domain"/>
    <property type="match status" value="1"/>
</dbReference>
<name>A0A9P5SM12_9FUNG</name>
<dbReference type="InterPro" id="IPR036865">
    <property type="entry name" value="CRAL-TRIO_dom_sf"/>
</dbReference>
<organism evidence="2 3">
    <name type="scientific">Podila minutissima</name>
    <dbReference type="NCBI Taxonomy" id="64525"/>
    <lineage>
        <taxon>Eukaryota</taxon>
        <taxon>Fungi</taxon>
        <taxon>Fungi incertae sedis</taxon>
        <taxon>Mucoromycota</taxon>
        <taxon>Mortierellomycotina</taxon>
        <taxon>Mortierellomycetes</taxon>
        <taxon>Mortierellales</taxon>
        <taxon>Mortierellaceae</taxon>
        <taxon>Podila</taxon>
    </lineage>
</organism>
<dbReference type="PANTHER" id="PTHR46590:SF1">
    <property type="entry name" value="PHOSPHATIDYLINOSITOL TRANSFER PROTEIN CSR1"/>
    <property type="match status" value="1"/>
</dbReference>
<accession>A0A9P5SM12</accession>
<dbReference type="InterPro" id="IPR052432">
    <property type="entry name" value="PITP/CRAL-TRIO"/>
</dbReference>
<dbReference type="Proteomes" id="UP000696485">
    <property type="component" value="Unassembled WGS sequence"/>
</dbReference>
<dbReference type="Gene3D" id="1.10.8.20">
    <property type="entry name" value="N-terminal domain of phosphatidylinositol transfer protein sec14p"/>
    <property type="match status" value="1"/>
</dbReference>
<evidence type="ECO:0000313" key="2">
    <source>
        <dbReference type="EMBL" id="KAF9333480.1"/>
    </source>
</evidence>
<dbReference type="InterPro" id="IPR011074">
    <property type="entry name" value="CRAL/TRIO_N_dom"/>
</dbReference>
<dbReference type="CDD" id="cd00170">
    <property type="entry name" value="SEC14"/>
    <property type="match status" value="1"/>
</dbReference>
<dbReference type="AlphaFoldDB" id="A0A9P5SM12"/>
<dbReference type="SMART" id="SM01100">
    <property type="entry name" value="CRAL_TRIO_N"/>
    <property type="match status" value="1"/>
</dbReference>
<gene>
    <name evidence="2" type="ORF">BG006_003599</name>
</gene>
<dbReference type="PANTHER" id="PTHR46590">
    <property type="entry name" value="PHOSPHATIDYLINOSITOL TRANSFER PROTEIN CSR1-RELATED"/>
    <property type="match status" value="1"/>
</dbReference>
<dbReference type="InterPro" id="IPR001251">
    <property type="entry name" value="CRAL-TRIO_dom"/>
</dbReference>
<sequence>MNTSNIEIQHQIKTKMVKGDIPTPPGTGHIGCLTKDQKAILKDVWAVIFYIADSGEAIVPADMMNEVQKEATSSEAKSATVQAAAYAGWFSGKKAAKAQEEAKAAVFGAGMAKISLADLGLSVDKLRPILWDNVMGDHPDALVLRFVRARKWNIINALNMMFKAFKWRLDEDVPAIKCGEQTRGLLDSATPLAWGSTSQNTGTSHRLRHGAGRVLIQHPIETVCLVFDLTGFSLANMDFAMVRYLGVWKVVQPWLDPVVAAKVRFTRSDQDLLEHIPAKHLPDRCKGGLDHFTYSYPRAQPEENKCMEDTETKDKLVAEWKALMWKFEALTREWITAGTPQAPSARSEEEVEQEREQLAKELRVAYFKMDPYIRARNMFHRTSPPIAQADGSALWVYNN</sequence>
<proteinExistence type="predicted"/>
<dbReference type="EMBL" id="JAAAUY010000200">
    <property type="protein sequence ID" value="KAF9333480.1"/>
    <property type="molecule type" value="Genomic_DNA"/>
</dbReference>
<comment type="caution">
    <text evidence="2">The sequence shown here is derived from an EMBL/GenBank/DDBJ whole genome shotgun (WGS) entry which is preliminary data.</text>
</comment>
<protein>
    <recommendedName>
        <fullName evidence="1">CRAL/TRIO N-terminal domain-containing protein</fullName>
    </recommendedName>
</protein>
<dbReference type="SUPFAM" id="SSF52087">
    <property type="entry name" value="CRAL/TRIO domain"/>
    <property type="match status" value="1"/>
</dbReference>
<dbReference type="Pfam" id="PF00650">
    <property type="entry name" value="CRAL_TRIO"/>
    <property type="match status" value="1"/>
</dbReference>
<dbReference type="Gene3D" id="3.40.525.10">
    <property type="entry name" value="CRAL-TRIO lipid binding domain"/>
    <property type="match status" value="1"/>
</dbReference>
<dbReference type="InterPro" id="IPR036273">
    <property type="entry name" value="CRAL/TRIO_N_dom_sf"/>
</dbReference>
<dbReference type="Pfam" id="PF03765">
    <property type="entry name" value="CRAL_TRIO_N"/>
    <property type="match status" value="1"/>
</dbReference>
<evidence type="ECO:0000259" key="1">
    <source>
        <dbReference type="SMART" id="SM01100"/>
    </source>
</evidence>
<reference evidence="2" key="1">
    <citation type="journal article" date="2020" name="Fungal Divers.">
        <title>Resolving the Mortierellaceae phylogeny through synthesis of multi-gene phylogenetics and phylogenomics.</title>
        <authorList>
            <person name="Vandepol N."/>
            <person name="Liber J."/>
            <person name="Desiro A."/>
            <person name="Na H."/>
            <person name="Kennedy M."/>
            <person name="Barry K."/>
            <person name="Grigoriev I.V."/>
            <person name="Miller A.N."/>
            <person name="O'Donnell K."/>
            <person name="Stajich J.E."/>
            <person name="Bonito G."/>
        </authorList>
    </citation>
    <scope>NUCLEOTIDE SEQUENCE</scope>
    <source>
        <strain evidence="2">NVP1</strain>
    </source>
</reference>